<comment type="caution">
    <text evidence="1">The sequence shown here is derived from an EMBL/GenBank/DDBJ whole genome shotgun (WGS) entry which is preliminary data.</text>
</comment>
<dbReference type="Proteomes" id="UP001165586">
    <property type="component" value="Unassembled WGS sequence"/>
</dbReference>
<dbReference type="EMBL" id="JANLCJ010000777">
    <property type="protein sequence ID" value="MCS5737511.1"/>
    <property type="molecule type" value="Genomic_DNA"/>
</dbReference>
<evidence type="ECO:0000313" key="2">
    <source>
        <dbReference type="Proteomes" id="UP001165586"/>
    </source>
</evidence>
<feature type="non-terminal residue" evidence="1">
    <location>
        <position position="176"/>
    </location>
</feature>
<protein>
    <submittedName>
        <fullName evidence="1">Uncharacterized protein</fullName>
    </submittedName>
</protein>
<reference evidence="1" key="1">
    <citation type="submission" date="2022-08" db="EMBL/GenBank/DDBJ databases">
        <authorList>
            <person name="Deng Y."/>
            <person name="Han X.-F."/>
            <person name="Zhang Y.-Q."/>
        </authorList>
    </citation>
    <scope>NUCLEOTIDE SEQUENCE</scope>
    <source>
        <strain evidence="1">CPCC 203386</strain>
    </source>
</reference>
<sequence length="176" mass="20385">ATRILDVLDRSVARLDKRLIKLLPPDRIPGIEINKPFKLNGKLTALTEKRIYKDGWSVADAENICGPFSTMPKFTPFDMGKTQKLKEVMYDFGWTPDEWNLKKNPWKPFRKTKLSKSDYTRILEDMRGNELDDFIDATTNYYNKHFNLSTGKVSEGHRKALLRACGFKTPPKTIEE</sequence>
<evidence type="ECO:0000313" key="1">
    <source>
        <dbReference type="EMBL" id="MCS5737511.1"/>
    </source>
</evidence>
<feature type="non-terminal residue" evidence="1">
    <location>
        <position position="1"/>
    </location>
</feature>
<organism evidence="1 2">
    <name type="scientific">Herbiconiux daphne</name>
    <dbReference type="NCBI Taxonomy" id="2970914"/>
    <lineage>
        <taxon>Bacteria</taxon>
        <taxon>Bacillati</taxon>
        <taxon>Actinomycetota</taxon>
        <taxon>Actinomycetes</taxon>
        <taxon>Micrococcales</taxon>
        <taxon>Microbacteriaceae</taxon>
        <taxon>Herbiconiux</taxon>
    </lineage>
</organism>
<accession>A0ABT2HC38</accession>
<keyword evidence="2" id="KW-1185">Reference proteome</keyword>
<proteinExistence type="predicted"/>
<name>A0ABT2HC38_9MICO</name>
<dbReference type="RefSeq" id="WP_259543929.1">
    <property type="nucleotide sequence ID" value="NZ_JANLCJ010000777.1"/>
</dbReference>
<gene>
    <name evidence="1" type="ORF">N1032_27650</name>
</gene>